<proteinExistence type="predicted"/>
<sequence length="77" mass="8686">MPPVSIINSRDINRYRHLWLPAVRRGVCTCARYTFYLECGHLCGMPRFYACGLTIDHGSGRGPLQPLPPRSLGGERQ</sequence>
<reference evidence="1" key="1">
    <citation type="journal article" date="2023" name="Mol. Phylogenet. Evol.">
        <title>Genome-scale phylogeny and comparative genomics of the fungal order Sordariales.</title>
        <authorList>
            <person name="Hensen N."/>
            <person name="Bonometti L."/>
            <person name="Westerberg I."/>
            <person name="Brannstrom I.O."/>
            <person name="Guillou S."/>
            <person name="Cros-Aarteil S."/>
            <person name="Calhoun S."/>
            <person name="Haridas S."/>
            <person name="Kuo A."/>
            <person name="Mondo S."/>
            <person name="Pangilinan J."/>
            <person name="Riley R."/>
            <person name="LaButti K."/>
            <person name="Andreopoulos B."/>
            <person name="Lipzen A."/>
            <person name="Chen C."/>
            <person name="Yan M."/>
            <person name="Daum C."/>
            <person name="Ng V."/>
            <person name="Clum A."/>
            <person name="Steindorff A."/>
            <person name="Ohm R.A."/>
            <person name="Martin F."/>
            <person name="Silar P."/>
            <person name="Natvig D.O."/>
            <person name="Lalanne C."/>
            <person name="Gautier V."/>
            <person name="Ament-Velasquez S.L."/>
            <person name="Kruys A."/>
            <person name="Hutchinson M.I."/>
            <person name="Powell A.J."/>
            <person name="Barry K."/>
            <person name="Miller A.N."/>
            <person name="Grigoriev I.V."/>
            <person name="Debuchy R."/>
            <person name="Gladieux P."/>
            <person name="Hiltunen Thoren M."/>
            <person name="Johannesson H."/>
        </authorList>
    </citation>
    <scope>NUCLEOTIDE SEQUENCE</scope>
    <source>
        <strain evidence="1">CBS 532.94</strain>
    </source>
</reference>
<name>A0AAN7C4G6_9PEZI</name>
<organism evidence="1 2">
    <name type="scientific">Achaetomium macrosporum</name>
    <dbReference type="NCBI Taxonomy" id="79813"/>
    <lineage>
        <taxon>Eukaryota</taxon>
        <taxon>Fungi</taxon>
        <taxon>Dikarya</taxon>
        <taxon>Ascomycota</taxon>
        <taxon>Pezizomycotina</taxon>
        <taxon>Sordariomycetes</taxon>
        <taxon>Sordariomycetidae</taxon>
        <taxon>Sordariales</taxon>
        <taxon>Chaetomiaceae</taxon>
        <taxon>Achaetomium</taxon>
    </lineage>
</organism>
<accession>A0AAN7C4G6</accession>
<keyword evidence="2" id="KW-1185">Reference proteome</keyword>
<dbReference type="AlphaFoldDB" id="A0AAN7C4G6"/>
<evidence type="ECO:0000313" key="2">
    <source>
        <dbReference type="Proteomes" id="UP001303760"/>
    </source>
</evidence>
<evidence type="ECO:0000313" key="1">
    <source>
        <dbReference type="EMBL" id="KAK4235224.1"/>
    </source>
</evidence>
<protein>
    <submittedName>
        <fullName evidence="1">Uncharacterized protein</fullName>
    </submittedName>
</protein>
<gene>
    <name evidence="1" type="ORF">C8A03DRAFT_36927</name>
</gene>
<reference evidence="1" key="2">
    <citation type="submission" date="2023-05" db="EMBL/GenBank/DDBJ databases">
        <authorList>
            <consortium name="Lawrence Berkeley National Laboratory"/>
            <person name="Steindorff A."/>
            <person name="Hensen N."/>
            <person name="Bonometti L."/>
            <person name="Westerberg I."/>
            <person name="Brannstrom I.O."/>
            <person name="Guillou S."/>
            <person name="Cros-Aarteil S."/>
            <person name="Calhoun S."/>
            <person name="Haridas S."/>
            <person name="Kuo A."/>
            <person name="Mondo S."/>
            <person name="Pangilinan J."/>
            <person name="Riley R."/>
            <person name="Labutti K."/>
            <person name="Andreopoulos B."/>
            <person name="Lipzen A."/>
            <person name="Chen C."/>
            <person name="Yanf M."/>
            <person name="Daum C."/>
            <person name="Ng V."/>
            <person name="Clum A."/>
            <person name="Ohm R."/>
            <person name="Martin F."/>
            <person name="Silar P."/>
            <person name="Natvig D."/>
            <person name="Lalanne C."/>
            <person name="Gautier V."/>
            <person name="Ament-Velasquez S.L."/>
            <person name="Kruys A."/>
            <person name="Hutchinson M.I."/>
            <person name="Powell A.J."/>
            <person name="Barry K."/>
            <person name="Miller A.N."/>
            <person name="Grigoriev I.V."/>
            <person name="Debuchy R."/>
            <person name="Gladieux P."/>
            <person name="Thoren M.H."/>
            <person name="Johannesson H."/>
        </authorList>
    </citation>
    <scope>NUCLEOTIDE SEQUENCE</scope>
    <source>
        <strain evidence="1">CBS 532.94</strain>
    </source>
</reference>
<dbReference type="EMBL" id="MU860286">
    <property type="protein sequence ID" value="KAK4235224.1"/>
    <property type="molecule type" value="Genomic_DNA"/>
</dbReference>
<dbReference type="Proteomes" id="UP001303760">
    <property type="component" value="Unassembled WGS sequence"/>
</dbReference>
<comment type="caution">
    <text evidence="1">The sequence shown here is derived from an EMBL/GenBank/DDBJ whole genome shotgun (WGS) entry which is preliminary data.</text>
</comment>